<evidence type="ECO:0000313" key="3">
    <source>
        <dbReference type="Proteomes" id="UP001237642"/>
    </source>
</evidence>
<dbReference type="AlphaFoldDB" id="A0AAD8N3N9"/>
<dbReference type="PANTHER" id="PTHR47599">
    <property type="entry name" value="CELL-TO-CELL MOVEMENT PROTEIN"/>
    <property type="match status" value="1"/>
</dbReference>
<keyword evidence="1" id="KW-0175">Coiled coil</keyword>
<comment type="caution">
    <text evidence="2">The sequence shown here is derived from an EMBL/GenBank/DDBJ whole genome shotgun (WGS) entry which is preliminary data.</text>
</comment>
<organism evidence="2 3">
    <name type="scientific">Heracleum sosnowskyi</name>
    <dbReference type="NCBI Taxonomy" id="360622"/>
    <lineage>
        <taxon>Eukaryota</taxon>
        <taxon>Viridiplantae</taxon>
        <taxon>Streptophyta</taxon>
        <taxon>Embryophyta</taxon>
        <taxon>Tracheophyta</taxon>
        <taxon>Spermatophyta</taxon>
        <taxon>Magnoliopsida</taxon>
        <taxon>eudicotyledons</taxon>
        <taxon>Gunneridae</taxon>
        <taxon>Pentapetalae</taxon>
        <taxon>asterids</taxon>
        <taxon>campanulids</taxon>
        <taxon>Apiales</taxon>
        <taxon>Apiaceae</taxon>
        <taxon>Apioideae</taxon>
        <taxon>apioid superclade</taxon>
        <taxon>Tordylieae</taxon>
        <taxon>Tordyliinae</taxon>
        <taxon>Heracleum</taxon>
    </lineage>
</organism>
<dbReference type="EMBL" id="JAUIZM010000003">
    <property type="protein sequence ID" value="KAK1395479.1"/>
    <property type="molecule type" value="Genomic_DNA"/>
</dbReference>
<dbReference type="InterPro" id="IPR028919">
    <property type="entry name" value="Viral_movement"/>
</dbReference>
<protein>
    <submittedName>
        <fullName evidence="2">Movement protein</fullName>
    </submittedName>
</protein>
<dbReference type="Proteomes" id="UP001237642">
    <property type="component" value="Unassembled WGS sequence"/>
</dbReference>
<dbReference type="InterPro" id="IPR051596">
    <property type="entry name" value="Caulimoviridae_Movement"/>
</dbReference>
<name>A0AAD8N3N9_9APIA</name>
<gene>
    <name evidence="2" type="ORF">POM88_014535</name>
</gene>
<accession>A0AAD8N3N9</accession>
<proteinExistence type="predicted"/>
<sequence length="113" mass="12878">MDVGDKVFNISYVVAYALTNSHHSIDYKKSEYIELEDVFSNIGSIEEKEFSELSLLENSWAIDIARNKPHLGEKPRMSFKGRKLVIGESSTDNLLRNVSTRIDNLSQKLELIS</sequence>
<keyword evidence="3" id="KW-1185">Reference proteome</keyword>
<reference evidence="2" key="2">
    <citation type="submission" date="2023-05" db="EMBL/GenBank/DDBJ databases">
        <authorList>
            <person name="Schelkunov M.I."/>
        </authorList>
    </citation>
    <scope>NUCLEOTIDE SEQUENCE</scope>
    <source>
        <strain evidence="2">Hsosn_3</strain>
        <tissue evidence="2">Leaf</tissue>
    </source>
</reference>
<reference evidence="2" key="1">
    <citation type="submission" date="2023-02" db="EMBL/GenBank/DDBJ databases">
        <title>Genome of toxic invasive species Heracleum sosnowskyi carries increased number of genes despite the absence of recent whole-genome duplications.</title>
        <authorList>
            <person name="Schelkunov M."/>
            <person name="Shtratnikova V."/>
            <person name="Makarenko M."/>
            <person name="Klepikova A."/>
            <person name="Omelchenko D."/>
            <person name="Novikova G."/>
            <person name="Obukhova E."/>
            <person name="Bogdanov V."/>
            <person name="Penin A."/>
            <person name="Logacheva M."/>
        </authorList>
    </citation>
    <scope>NUCLEOTIDE SEQUENCE</scope>
    <source>
        <strain evidence="2">Hsosn_3</strain>
        <tissue evidence="2">Leaf</tissue>
    </source>
</reference>
<dbReference type="Pfam" id="PF01107">
    <property type="entry name" value="MP"/>
    <property type="match status" value="1"/>
</dbReference>
<dbReference type="PANTHER" id="PTHR47599:SF3">
    <property type="entry name" value="CELL-TO-CELL MOVEMENT PROTEIN"/>
    <property type="match status" value="1"/>
</dbReference>
<evidence type="ECO:0000313" key="2">
    <source>
        <dbReference type="EMBL" id="KAK1395479.1"/>
    </source>
</evidence>
<evidence type="ECO:0000256" key="1">
    <source>
        <dbReference type="ARBA" id="ARBA00023054"/>
    </source>
</evidence>